<comment type="caution">
    <text evidence="2">The sequence shown here is derived from an EMBL/GenBank/DDBJ whole genome shotgun (WGS) entry which is preliminary data.</text>
</comment>
<accession>A0ABW2YVY7</accession>
<feature type="transmembrane region" description="Helical" evidence="1">
    <location>
        <begin position="6"/>
        <end position="24"/>
    </location>
</feature>
<dbReference type="Proteomes" id="UP001596958">
    <property type="component" value="Unassembled WGS sequence"/>
</dbReference>
<evidence type="ECO:0000313" key="3">
    <source>
        <dbReference type="Proteomes" id="UP001596958"/>
    </source>
</evidence>
<organism evidence="2 3">
    <name type="scientific">Mucilaginibacter calamicampi</name>
    <dbReference type="NCBI Taxonomy" id="1302352"/>
    <lineage>
        <taxon>Bacteria</taxon>
        <taxon>Pseudomonadati</taxon>
        <taxon>Bacteroidota</taxon>
        <taxon>Sphingobacteriia</taxon>
        <taxon>Sphingobacteriales</taxon>
        <taxon>Sphingobacteriaceae</taxon>
        <taxon>Mucilaginibacter</taxon>
    </lineage>
</organism>
<dbReference type="EMBL" id="JBHTHU010000006">
    <property type="protein sequence ID" value="MFD0750637.1"/>
    <property type="molecule type" value="Genomic_DNA"/>
</dbReference>
<evidence type="ECO:0000256" key="1">
    <source>
        <dbReference type="SAM" id="Phobius"/>
    </source>
</evidence>
<evidence type="ECO:0000313" key="2">
    <source>
        <dbReference type="EMBL" id="MFD0750637.1"/>
    </source>
</evidence>
<keyword evidence="1" id="KW-0472">Membrane</keyword>
<keyword evidence="1" id="KW-0812">Transmembrane</keyword>
<sequence length="56" mass="6232">MSAPSLIFYGIFVIPLIVFLIWLLKQDKRKGWIGLIALAVTVIGALLWMAKNGLFA</sequence>
<reference evidence="3" key="1">
    <citation type="journal article" date="2019" name="Int. J. Syst. Evol. Microbiol.">
        <title>The Global Catalogue of Microorganisms (GCM) 10K type strain sequencing project: providing services to taxonomists for standard genome sequencing and annotation.</title>
        <authorList>
            <consortium name="The Broad Institute Genomics Platform"/>
            <consortium name="The Broad Institute Genome Sequencing Center for Infectious Disease"/>
            <person name="Wu L."/>
            <person name="Ma J."/>
        </authorList>
    </citation>
    <scope>NUCLEOTIDE SEQUENCE [LARGE SCALE GENOMIC DNA]</scope>
    <source>
        <strain evidence="3">CCUG 63418</strain>
    </source>
</reference>
<keyword evidence="3" id="KW-1185">Reference proteome</keyword>
<gene>
    <name evidence="2" type="ORF">ACFQZS_10815</name>
</gene>
<proteinExistence type="predicted"/>
<protein>
    <recommendedName>
        <fullName evidence="4">Phospholipase D-like protein</fullName>
    </recommendedName>
</protein>
<feature type="transmembrane region" description="Helical" evidence="1">
    <location>
        <begin position="31"/>
        <end position="50"/>
    </location>
</feature>
<name>A0ABW2YVY7_9SPHI</name>
<evidence type="ECO:0008006" key="4">
    <source>
        <dbReference type="Google" id="ProtNLM"/>
    </source>
</evidence>
<keyword evidence="1" id="KW-1133">Transmembrane helix</keyword>
<dbReference type="RefSeq" id="WP_377100078.1">
    <property type="nucleotide sequence ID" value="NZ_JBHTHU010000006.1"/>
</dbReference>